<feature type="domain" description="GEVED" evidence="4">
    <location>
        <begin position="352"/>
        <end position="433"/>
    </location>
</feature>
<gene>
    <name evidence="5" type="ORF">GCM10007424_14480</name>
</gene>
<protein>
    <recommendedName>
        <fullName evidence="7">T9SS type A sorting domain-containing protein</fullName>
    </recommendedName>
</protein>
<comment type="caution">
    <text evidence="5">The sequence shown here is derived from an EMBL/GenBank/DDBJ whole genome shotgun (WGS) entry which is preliminary data.</text>
</comment>
<feature type="domain" description="Ig-like" evidence="3">
    <location>
        <begin position="674"/>
        <end position="744"/>
    </location>
</feature>
<proteinExistence type="predicted"/>
<evidence type="ECO:0000259" key="3">
    <source>
        <dbReference type="Pfam" id="PF19081"/>
    </source>
</evidence>
<accession>A0ABQ1JW50</accession>
<dbReference type="EMBL" id="BMJE01000003">
    <property type="protein sequence ID" value="GGB75649.1"/>
    <property type="molecule type" value="Genomic_DNA"/>
</dbReference>
<reference evidence="6" key="1">
    <citation type="journal article" date="2019" name="Int. J. Syst. Evol. Microbiol.">
        <title>The Global Catalogue of Microorganisms (GCM) 10K type strain sequencing project: providing services to taxonomists for standard genome sequencing and annotation.</title>
        <authorList>
            <consortium name="The Broad Institute Genomics Platform"/>
            <consortium name="The Broad Institute Genome Sequencing Center for Infectious Disease"/>
            <person name="Wu L."/>
            <person name="Ma J."/>
        </authorList>
    </citation>
    <scope>NUCLEOTIDE SEQUENCE [LARGE SCALE GENOMIC DNA]</scope>
    <source>
        <strain evidence="6">CGMCC 1.15461</strain>
    </source>
</reference>
<dbReference type="InterPro" id="IPR044023">
    <property type="entry name" value="Ig_7"/>
</dbReference>
<dbReference type="InterPro" id="IPR045474">
    <property type="entry name" value="GEVED"/>
</dbReference>
<dbReference type="InterPro" id="IPR026444">
    <property type="entry name" value="Secre_tail"/>
</dbReference>
<name>A0ABQ1JW50_9FLAO</name>
<evidence type="ECO:0000256" key="1">
    <source>
        <dbReference type="ARBA" id="ARBA00022729"/>
    </source>
</evidence>
<keyword evidence="6" id="KW-1185">Reference proteome</keyword>
<keyword evidence="1" id="KW-0732">Signal</keyword>
<dbReference type="Pfam" id="PF19081">
    <property type="entry name" value="Ig_7"/>
    <property type="match status" value="2"/>
</dbReference>
<evidence type="ECO:0000313" key="6">
    <source>
        <dbReference type="Proteomes" id="UP000615760"/>
    </source>
</evidence>
<dbReference type="NCBIfam" id="TIGR04183">
    <property type="entry name" value="Por_Secre_tail"/>
    <property type="match status" value="1"/>
</dbReference>
<evidence type="ECO:0008006" key="7">
    <source>
        <dbReference type="Google" id="ProtNLM"/>
    </source>
</evidence>
<dbReference type="Pfam" id="PF18962">
    <property type="entry name" value="Por_Secre_tail"/>
    <property type="match status" value="1"/>
</dbReference>
<evidence type="ECO:0000313" key="5">
    <source>
        <dbReference type="EMBL" id="GGB75649.1"/>
    </source>
</evidence>
<dbReference type="Pfam" id="PF20009">
    <property type="entry name" value="GEVED"/>
    <property type="match status" value="1"/>
</dbReference>
<dbReference type="RefSeq" id="WP_188620588.1">
    <property type="nucleotide sequence ID" value="NZ_BMJE01000003.1"/>
</dbReference>
<sequence>MKKNLHSLLCCFVIFFAFTTKGISQINYSESFDDADHGWGLYLFGETDVAPCEGDGALRTNIYYSVDYANILSPSLGTSAGETLTLSFDYKVVEYTSDTPTDPTLNENNWGYIGIYYAPTAEGPFTQIGLIDTENHTESSSCATWTVDFAPTAGEEIYIGIEPQLGDLSGDFFVYLDEVSLTEAPECNGTPDASDTVSSTDVSCNTEEVVLSLSTLYLNAVEYQWQTSSNGVDFTDVAEGGNTNTYSVIQEEDTWYQAIITCTNGGESVTSTPILVTSTGMPCYCDIEFDSVEPITSVNFAGIDNQSSAEIDGSPGVENFTDLTPAEVLRGGTYTLTLEGNTAGEYETPFMLYIDFNQNGVFDDEGEAFEAGSVENSDGEDGQQAVTEIQIPVTAMEGVTQMRILKLFDEYSTDPCSSDDGIGYGQAEDYLINITACTTEAPTAAAEQNFCLEASIQELAADSEEGDTIQWYETETGGEPIEGSAMLTDDTVYYASITPEGGCESEVRTAVTVYIHTVETPTVQLLQPTCAEPTGTIEITAPLGTEYEYSIDGENFQVSPVFEGVTAGTYQVYASVDGCESVAVEANIDEAPEAPEVATVTVIQPACNNPYGSIEVTAPVGAEYEYSIDGVNYQESAMFADLLPGTYEVTVNNVDGCTSTTSGITINEVPVIDAPTADANQDFCNNAMVEDLDADGSGLVWYDAETEGNMLAEETVLVDGTTYYVAATDGDCESTRVAVTVAINIVAAPTGETTQEFEQVISVSDIEITATGEVTWYATEEDAVNGENDLDPSTVIDESGTYYATQTIDDCESEPFAVTVSIVLNADGFDKTNFTYHPNPVKDVLTLSYQNTIDAVQVYSLLGQKVIEQSGNQNEVKLDMSQLAAGNYIVKVVSGATTTTIKVVKE</sequence>
<feature type="domain" description="Ig-like" evidence="3">
    <location>
        <begin position="441"/>
        <end position="515"/>
    </location>
</feature>
<evidence type="ECO:0000259" key="2">
    <source>
        <dbReference type="Pfam" id="PF18962"/>
    </source>
</evidence>
<dbReference type="Proteomes" id="UP000615760">
    <property type="component" value="Unassembled WGS sequence"/>
</dbReference>
<organism evidence="5 6">
    <name type="scientific">Flavobacterium suaedae</name>
    <dbReference type="NCBI Taxonomy" id="1767027"/>
    <lineage>
        <taxon>Bacteria</taxon>
        <taxon>Pseudomonadati</taxon>
        <taxon>Bacteroidota</taxon>
        <taxon>Flavobacteriia</taxon>
        <taxon>Flavobacteriales</taxon>
        <taxon>Flavobacteriaceae</taxon>
        <taxon>Flavobacterium</taxon>
    </lineage>
</organism>
<evidence type="ECO:0000259" key="4">
    <source>
        <dbReference type="Pfam" id="PF20009"/>
    </source>
</evidence>
<feature type="domain" description="Secretion system C-terminal sorting" evidence="2">
    <location>
        <begin position="838"/>
        <end position="903"/>
    </location>
</feature>